<dbReference type="EC" id="3.2.1.4" evidence="2"/>
<keyword evidence="13" id="KW-1185">Reference proteome</keyword>
<dbReference type="Proteomes" id="UP001058271">
    <property type="component" value="Chromosome"/>
</dbReference>
<keyword evidence="4" id="KW-0136">Cellulose degradation</keyword>
<evidence type="ECO:0000256" key="4">
    <source>
        <dbReference type="ARBA" id="ARBA00023001"/>
    </source>
</evidence>
<dbReference type="EMBL" id="CP073721">
    <property type="protein sequence ID" value="UWZ34965.1"/>
    <property type="molecule type" value="Genomic_DNA"/>
</dbReference>
<sequence>MSETPSADRSGGRPHSRAAVVEREDKVNSMGQLTRTRLILISAAAAAVALVVGGIALIPSSGEKGDKKVHPVEAEAGQRLQMPLHADGSKILDARGEEVTFTGVNWFGLETNTFAPHGLWSRKLDDMLDQMVGAGFNTMRLPFSNELFDGSAKVNGVDFKLNPDLEGLTGPQIMDKVVEGATKRGMMVILDRHRPTSQGQSNLWYTDKVSEERWIGDWVKLAKQYKNNPLVVGADLHNEPHGEATWGDGSEKTDWKAAAERAGNAILKENPDWLIIVEGIETYNGNGYWWGGNLQGAAEHPVKLSDQSKLVYSAHDYSPKVWSQQWFNDPSFPANMPALWDKQFGYLVKQNVAPVLLGEFGGRSVGEKDAQGNKDLEGIWQRSLLAYLKENGFSYTYWSWNPNSGDTGGVLNDDWTTLNEDKVALLKSYQAPLASAQK</sequence>
<feature type="region of interest" description="Disordered" evidence="9">
    <location>
        <begin position="1"/>
        <end position="23"/>
    </location>
</feature>
<evidence type="ECO:0000256" key="10">
    <source>
        <dbReference type="SAM" id="Phobius"/>
    </source>
</evidence>
<feature type="domain" description="Glycoside hydrolase family 5" evidence="11">
    <location>
        <begin position="93"/>
        <end position="404"/>
    </location>
</feature>
<evidence type="ECO:0000256" key="9">
    <source>
        <dbReference type="SAM" id="MobiDB-lite"/>
    </source>
</evidence>
<evidence type="ECO:0000313" key="12">
    <source>
        <dbReference type="EMBL" id="UWZ34965.1"/>
    </source>
</evidence>
<reference evidence="12" key="1">
    <citation type="submission" date="2021-04" db="EMBL/GenBank/DDBJ databases">
        <title>Biosynthetic gene clusters of Dactylosporangioum roseum.</title>
        <authorList>
            <person name="Hartkoorn R.C."/>
            <person name="Beaudoing E."/>
            <person name="Hot D."/>
            <person name="Moureu S."/>
        </authorList>
    </citation>
    <scope>NUCLEOTIDE SEQUENCE</scope>
    <source>
        <strain evidence="12">NRRL B-16295</strain>
    </source>
</reference>
<evidence type="ECO:0000256" key="6">
    <source>
        <dbReference type="ARBA" id="ARBA00023295"/>
    </source>
</evidence>
<keyword evidence="3 8" id="KW-0378">Hydrolase</keyword>
<evidence type="ECO:0000256" key="5">
    <source>
        <dbReference type="ARBA" id="ARBA00023277"/>
    </source>
</evidence>
<organism evidence="12 13">
    <name type="scientific">Dactylosporangium roseum</name>
    <dbReference type="NCBI Taxonomy" id="47989"/>
    <lineage>
        <taxon>Bacteria</taxon>
        <taxon>Bacillati</taxon>
        <taxon>Actinomycetota</taxon>
        <taxon>Actinomycetes</taxon>
        <taxon>Micromonosporales</taxon>
        <taxon>Micromonosporaceae</taxon>
        <taxon>Dactylosporangium</taxon>
    </lineage>
</organism>
<evidence type="ECO:0000256" key="2">
    <source>
        <dbReference type="ARBA" id="ARBA00012601"/>
    </source>
</evidence>
<evidence type="ECO:0000313" key="13">
    <source>
        <dbReference type="Proteomes" id="UP001058271"/>
    </source>
</evidence>
<dbReference type="Pfam" id="PF00150">
    <property type="entry name" value="Cellulase"/>
    <property type="match status" value="1"/>
</dbReference>
<keyword evidence="10" id="KW-0472">Membrane</keyword>
<protein>
    <recommendedName>
        <fullName evidence="2">cellulase</fullName>
        <ecNumber evidence="2">3.2.1.4</ecNumber>
    </recommendedName>
</protein>
<accession>A0ABY5Z1N4</accession>
<dbReference type="Gene3D" id="3.20.20.80">
    <property type="entry name" value="Glycosidases"/>
    <property type="match status" value="1"/>
</dbReference>
<name>A0ABY5Z1N4_9ACTN</name>
<evidence type="ECO:0000256" key="3">
    <source>
        <dbReference type="ARBA" id="ARBA00022801"/>
    </source>
</evidence>
<gene>
    <name evidence="12" type="ORF">Drose_27885</name>
</gene>
<dbReference type="PANTHER" id="PTHR35923:SF2">
    <property type="entry name" value="ENDOGLUCANASE"/>
    <property type="match status" value="1"/>
</dbReference>
<proteinExistence type="inferred from homology"/>
<dbReference type="SUPFAM" id="SSF51445">
    <property type="entry name" value="(Trans)glycosidases"/>
    <property type="match status" value="1"/>
</dbReference>
<feature type="transmembrane region" description="Helical" evidence="10">
    <location>
        <begin position="38"/>
        <end position="58"/>
    </location>
</feature>
<keyword evidence="7" id="KW-0624">Polysaccharide degradation</keyword>
<dbReference type="InterPro" id="IPR018087">
    <property type="entry name" value="Glyco_hydro_5_CS"/>
</dbReference>
<evidence type="ECO:0000256" key="8">
    <source>
        <dbReference type="RuleBase" id="RU361153"/>
    </source>
</evidence>
<dbReference type="PANTHER" id="PTHR35923">
    <property type="entry name" value="MAJOR EXTRACELLULAR ENDOGLUCANASE"/>
    <property type="match status" value="1"/>
</dbReference>
<keyword evidence="10" id="KW-0812">Transmembrane</keyword>
<evidence type="ECO:0000256" key="1">
    <source>
        <dbReference type="ARBA" id="ARBA00000966"/>
    </source>
</evidence>
<keyword evidence="10" id="KW-1133">Transmembrane helix</keyword>
<evidence type="ECO:0000256" key="7">
    <source>
        <dbReference type="ARBA" id="ARBA00023326"/>
    </source>
</evidence>
<dbReference type="GO" id="GO:0016787">
    <property type="term" value="F:hydrolase activity"/>
    <property type="evidence" value="ECO:0007669"/>
    <property type="project" value="UniProtKB-KW"/>
</dbReference>
<dbReference type="InterPro" id="IPR017853">
    <property type="entry name" value="GH"/>
</dbReference>
<dbReference type="PROSITE" id="PS00659">
    <property type="entry name" value="GLYCOSYL_HYDROL_F5"/>
    <property type="match status" value="1"/>
</dbReference>
<keyword evidence="6 8" id="KW-0326">Glycosidase</keyword>
<comment type="catalytic activity">
    <reaction evidence="1">
        <text>Endohydrolysis of (1-&gt;4)-beta-D-glucosidic linkages in cellulose, lichenin and cereal beta-D-glucans.</text>
        <dbReference type="EC" id="3.2.1.4"/>
    </reaction>
</comment>
<dbReference type="RefSeq" id="WP_260724308.1">
    <property type="nucleotide sequence ID" value="NZ_BAAABS010000082.1"/>
</dbReference>
<evidence type="ECO:0000259" key="11">
    <source>
        <dbReference type="Pfam" id="PF00150"/>
    </source>
</evidence>
<comment type="similarity">
    <text evidence="8">Belongs to the glycosyl hydrolase 5 (cellulase A) family.</text>
</comment>
<keyword evidence="5" id="KW-0119">Carbohydrate metabolism</keyword>
<dbReference type="InterPro" id="IPR001547">
    <property type="entry name" value="Glyco_hydro_5"/>
</dbReference>